<dbReference type="RefSeq" id="WP_201882212.1">
    <property type="nucleotide sequence ID" value="NZ_JAERRF010000037.1"/>
</dbReference>
<dbReference type="GO" id="GO:0016787">
    <property type="term" value="F:hydrolase activity"/>
    <property type="evidence" value="ECO:0007669"/>
    <property type="project" value="UniProtKB-KW"/>
</dbReference>
<dbReference type="EMBL" id="JAERRF010000037">
    <property type="protein sequence ID" value="MBL1102081.1"/>
    <property type="molecule type" value="Genomic_DNA"/>
</dbReference>
<comment type="caution">
    <text evidence="5">The sequence shown here is derived from an EMBL/GenBank/DDBJ whole genome shotgun (WGS) entry which is preliminary data.</text>
</comment>
<dbReference type="Proteomes" id="UP000634229">
    <property type="component" value="Unassembled WGS sequence"/>
</dbReference>
<dbReference type="InterPro" id="IPR013780">
    <property type="entry name" value="Glyco_hydro_b"/>
</dbReference>
<comment type="similarity">
    <text evidence="1 2">Belongs to the glycosyl hydrolase 31 family.</text>
</comment>
<accession>A0ABS1NPQ5</accession>
<evidence type="ECO:0000313" key="6">
    <source>
        <dbReference type="Proteomes" id="UP000634229"/>
    </source>
</evidence>
<name>A0ABS1NPQ5_9ACTN</name>
<dbReference type="InterPro" id="IPR017853">
    <property type="entry name" value="GH"/>
</dbReference>
<dbReference type="PANTHER" id="PTHR43863">
    <property type="entry name" value="HYDROLASE, PUTATIVE (AFU_ORTHOLOGUE AFUA_1G03140)-RELATED"/>
    <property type="match status" value="1"/>
</dbReference>
<dbReference type="InterPro" id="IPR000322">
    <property type="entry name" value="Glyco_hydro_31_TIM"/>
</dbReference>
<reference evidence="5 6" key="1">
    <citation type="submission" date="2021-01" db="EMBL/GenBank/DDBJ databases">
        <title>WGS of actinomycetes isolated from Thailand.</title>
        <authorList>
            <person name="Thawai C."/>
        </authorList>
    </citation>
    <scope>NUCLEOTIDE SEQUENCE [LARGE SCALE GENOMIC DNA]</scope>
    <source>
        <strain evidence="5 6">CA1R205</strain>
    </source>
</reference>
<keyword evidence="2 5" id="KW-0378">Hydrolase</keyword>
<dbReference type="InterPro" id="IPR048395">
    <property type="entry name" value="Glyco_hydro_31_C"/>
</dbReference>
<dbReference type="InterPro" id="IPR051816">
    <property type="entry name" value="Glycosyl_Hydrolase_31"/>
</dbReference>
<proteinExistence type="inferred from homology"/>
<dbReference type="PANTHER" id="PTHR43863:SF2">
    <property type="entry name" value="MALTASE-GLUCOAMYLASE"/>
    <property type="match status" value="1"/>
</dbReference>
<dbReference type="Gene3D" id="2.60.40.1180">
    <property type="entry name" value="Golgi alpha-mannosidase II"/>
    <property type="match status" value="1"/>
</dbReference>
<evidence type="ECO:0000259" key="3">
    <source>
        <dbReference type="Pfam" id="PF01055"/>
    </source>
</evidence>
<evidence type="ECO:0000256" key="1">
    <source>
        <dbReference type="ARBA" id="ARBA00007806"/>
    </source>
</evidence>
<keyword evidence="6" id="KW-1185">Reference proteome</keyword>
<keyword evidence="2" id="KW-0326">Glycosidase</keyword>
<dbReference type="Gene3D" id="3.20.20.80">
    <property type="entry name" value="Glycosidases"/>
    <property type="match status" value="1"/>
</dbReference>
<protein>
    <submittedName>
        <fullName evidence="5">Glycoside hydrolase family 31 protein</fullName>
    </submittedName>
</protein>
<dbReference type="Pfam" id="PF01055">
    <property type="entry name" value="Glyco_hydro_31_2nd"/>
    <property type="match status" value="1"/>
</dbReference>
<evidence type="ECO:0000313" key="5">
    <source>
        <dbReference type="EMBL" id="MBL1102081.1"/>
    </source>
</evidence>
<organism evidence="5 6">
    <name type="scientific">Streptomyces coffeae</name>
    <dbReference type="NCBI Taxonomy" id="621382"/>
    <lineage>
        <taxon>Bacteria</taxon>
        <taxon>Bacillati</taxon>
        <taxon>Actinomycetota</taxon>
        <taxon>Actinomycetes</taxon>
        <taxon>Kitasatosporales</taxon>
        <taxon>Streptomycetaceae</taxon>
        <taxon>Streptomyces</taxon>
    </lineage>
</organism>
<feature type="domain" description="Glycosyl hydrolase family 31 C-terminal" evidence="4">
    <location>
        <begin position="236"/>
        <end position="320"/>
    </location>
</feature>
<dbReference type="SUPFAM" id="SSF51445">
    <property type="entry name" value="(Trans)glycosidases"/>
    <property type="match status" value="1"/>
</dbReference>
<dbReference type="SUPFAM" id="SSF51011">
    <property type="entry name" value="Glycosyl hydrolase domain"/>
    <property type="match status" value="1"/>
</dbReference>
<evidence type="ECO:0000259" key="4">
    <source>
        <dbReference type="Pfam" id="PF21365"/>
    </source>
</evidence>
<gene>
    <name evidence="5" type="ORF">JK363_36770</name>
</gene>
<evidence type="ECO:0000256" key="2">
    <source>
        <dbReference type="RuleBase" id="RU361185"/>
    </source>
</evidence>
<feature type="domain" description="Glycoside hydrolase family 31 TIM barrel" evidence="3">
    <location>
        <begin position="4"/>
        <end position="227"/>
    </location>
</feature>
<dbReference type="Pfam" id="PF21365">
    <property type="entry name" value="Glyco_hydro_31_3rd"/>
    <property type="match status" value="1"/>
</dbReference>
<sequence length="328" mass="36241">MAVPQPVGFYDVTNPATRDFVWSAVRRNYYDLGVRVWWLDACEPEIQPGHHGNLSFHAGPGAQVAGIYPRDNARLFADGMARAAAETGRPEDGETVLLCRSAWAGQQKYPAAVWPGDIGPTWEALRQQVRAGLSIAMAGIPWWTTDIGGFHGGDVRDEAYGELVVRWFQFGAFCPLFRLHGYREPRPEVGWNGTGGPNEIWSYGEAAYEMIKDVVLLRERLRPYLHTHLDQASETGLPAMRPLLVDFPHDKTAWTTEDEFMFGSDILVAPVLHPGARSRDVYLPEGATWTEAWTGGEGGQTITVDAPLDRIPLFLRNGAALPIASEGA</sequence>